<gene>
    <name evidence="1" type="ORF">HW561_20395</name>
</gene>
<proteinExistence type="predicted"/>
<evidence type="ECO:0000313" key="2">
    <source>
        <dbReference type="Proteomes" id="UP000630805"/>
    </source>
</evidence>
<protein>
    <submittedName>
        <fullName evidence="1">Uncharacterized protein</fullName>
    </submittedName>
</protein>
<evidence type="ECO:0000313" key="1">
    <source>
        <dbReference type="EMBL" id="NVO58157.1"/>
    </source>
</evidence>
<dbReference type="RefSeq" id="WP_176867202.1">
    <property type="nucleotide sequence ID" value="NZ_JABXWT010000019.1"/>
</dbReference>
<reference evidence="1 2" key="1">
    <citation type="submission" date="2020-06" db="EMBL/GenBank/DDBJ databases">
        <authorList>
            <person name="Cao W.R."/>
        </authorList>
    </citation>
    <scope>NUCLEOTIDE SEQUENCE [LARGE SCALE GENOMIC DNA]</scope>
    <source>
        <strain evidence="1 2">B1Z28</strain>
    </source>
</reference>
<sequence length="52" mass="6429">MLTILANSFMTATRIDALHTRDASEPEDSRKRWFHSRHWRMQSKRRMDQRNR</sequence>
<keyword evidence="2" id="KW-1185">Reference proteome</keyword>
<dbReference type="Proteomes" id="UP000630805">
    <property type="component" value="Unassembled WGS sequence"/>
</dbReference>
<name>A0ABX2PYL6_9RHOB</name>
<comment type="caution">
    <text evidence="1">The sequence shown here is derived from an EMBL/GenBank/DDBJ whole genome shotgun (WGS) entry which is preliminary data.</text>
</comment>
<accession>A0ABX2PYL6</accession>
<dbReference type="EMBL" id="JABXWT010000019">
    <property type="protein sequence ID" value="NVO58157.1"/>
    <property type="molecule type" value="Genomic_DNA"/>
</dbReference>
<organism evidence="1 2">
    <name type="scientific">Ruegeria haliotis</name>
    <dbReference type="NCBI Taxonomy" id="2747601"/>
    <lineage>
        <taxon>Bacteria</taxon>
        <taxon>Pseudomonadati</taxon>
        <taxon>Pseudomonadota</taxon>
        <taxon>Alphaproteobacteria</taxon>
        <taxon>Rhodobacterales</taxon>
        <taxon>Roseobacteraceae</taxon>
        <taxon>Ruegeria</taxon>
    </lineage>
</organism>